<feature type="transmembrane region" description="Helical" evidence="5">
    <location>
        <begin position="439"/>
        <end position="457"/>
    </location>
</feature>
<reference evidence="7 8" key="1">
    <citation type="submission" date="2019-12" db="EMBL/GenBank/DDBJ databases">
        <title>Genomic-based taxomic classification of the family Erythrobacteraceae.</title>
        <authorList>
            <person name="Xu L."/>
        </authorList>
    </citation>
    <scope>NUCLEOTIDE SEQUENCE [LARGE SCALE GENOMIC DNA]</scope>
    <source>
        <strain evidence="7 8">KEMB 9005-328</strain>
    </source>
</reference>
<organism evidence="7 8">
    <name type="scientific">Qipengyuania algicida</name>
    <dbReference type="NCBI Taxonomy" id="1836209"/>
    <lineage>
        <taxon>Bacteria</taxon>
        <taxon>Pseudomonadati</taxon>
        <taxon>Pseudomonadota</taxon>
        <taxon>Alphaproteobacteria</taxon>
        <taxon>Sphingomonadales</taxon>
        <taxon>Erythrobacteraceae</taxon>
        <taxon>Qipengyuania</taxon>
    </lineage>
</organism>
<evidence type="ECO:0000256" key="5">
    <source>
        <dbReference type="SAM" id="Phobius"/>
    </source>
</evidence>
<gene>
    <name evidence="7" type="ORF">GRI58_03955</name>
</gene>
<keyword evidence="3 5" id="KW-1133">Transmembrane helix</keyword>
<sequence>MEFAVLPRQGGVRGHSRANQIRFNFPYWLLCAFFTVLWLAGGSSRADASGQVIVRASAWLIVLVMILLGMKPVWRRSPPVFVILLATITIVAIQLLPLPPALWTSLPGRAMLQAAAQASGELQPWRPIAIVPSAAVNALSSLVVPLVVVILISQLPTGRQRSLLEFVFFLVLGGAFLGLLQISGAHFKNPFYFSISGEISGCFANRNHFALFISIGCILTLVWAFAESKHQRWRIMACSALIPFFVLIVLGTGSRMGILTCVSGVVLGLLAVRTQFAKALGKIPKRSKLFIIGVFLLALATIIGLSIFLDRAVALNRLTEMHAGQDLRVKALPVILKMISAYFPVGSGFGGFDPVYRIWEPDSLLSPLYLNHAHDDWLEVILSGGILALLLLAASVIWWALASIRAWRAHGPGSTLPKVGSGALGLVLVASITDYPARTPMIMAIITIAAFWLGGASRTKDRP</sequence>
<evidence type="ECO:0000313" key="8">
    <source>
        <dbReference type="Proteomes" id="UP000439780"/>
    </source>
</evidence>
<dbReference type="OrthoDB" id="7628239at2"/>
<dbReference type="Proteomes" id="UP000439780">
    <property type="component" value="Unassembled WGS sequence"/>
</dbReference>
<keyword evidence="8" id="KW-1185">Reference proteome</keyword>
<feature type="transmembrane region" description="Helical" evidence="5">
    <location>
        <begin position="128"/>
        <end position="151"/>
    </location>
</feature>
<evidence type="ECO:0000259" key="6">
    <source>
        <dbReference type="Pfam" id="PF04932"/>
    </source>
</evidence>
<evidence type="ECO:0000256" key="1">
    <source>
        <dbReference type="ARBA" id="ARBA00004141"/>
    </source>
</evidence>
<feature type="transmembrane region" description="Helical" evidence="5">
    <location>
        <begin position="256"/>
        <end position="277"/>
    </location>
</feature>
<evidence type="ECO:0000256" key="3">
    <source>
        <dbReference type="ARBA" id="ARBA00022989"/>
    </source>
</evidence>
<dbReference type="AlphaFoldDB" id="A0A845AGM6"/>
<dbReference type="PANTHER" id="PTHR37422">
    <property type="entry name" value="TEICHURONIC ACID BIOSYNTHESIS PROTEIN TUAE"/>
    <property type="match status" value="1"/>
</dbReference>
<dbReference type="GO" id="GO:0016020">
    <property type="term" value="C:membrane"/>
    <property type="evidence" value="ECO:0007669"/>
    <property type="project" value="UniProtKB-SubCell"/>
</dbReference>
<dbReference type="InterPro" id="IPR007016">
    <property type="entry name" value="O-antigen_ligase-rel_domated"/>
</dbReference>
<feature type="transmembrane region" description="Helical" evidence="5">
    <location>
        <begin position="233"/>
        <end position="250"/>
    </location>
</feature>
<keyword evidence="4 5" id="KW-0472">Membrane</keyword>
<protein>
    <recommendedName>
        <fullName evidence="6">O-antigen ligase-related domain-containing protein</fullName>
    </recommendedName>
</protein>
<feature type="transmembrane region" description="Helical" evidence="5">
    <location>
        <begin position="80"/>
        <end position="98"/>
    </location>
</feature>
<feature type="transmembrane region" description="Helical" evidence="5">
    <location>
        <begin position="52"/>
        <end position="68"/>
    </location>
</feature>
<feature type="transmembrane region" description="Helical" evidence="5">
    <location>
        <begin position="207"/>
        <end position="226"/>
    </location>
</feature>
<accession>A0A845AGM6</accession>
<feature type="transmembrane region" description="Helical" evidence="5">
    <location>
        <begin position="380"/>
        <end position="404"/>
    </location>
</feature>
<comment type="caution">
    <text evidence="7">The sequence shown here is derived from an EMBL/GenBank/DDBJ whole genome shotgun (WGS) entry which is preliminary data.</text>
</comment>
<evidence type="ECO:0000256" key="4">
    <source>
        <dbReference type="ARBA" id="ARBA00023136"/>
    </source>
</evidence>
<evidence type="ECO:0000256" key="2">
    <source>
        <dbReference type="ARBA" id="ARBA00022692"/>
    </source>
</evidence>
<comment type="subcellular location">
    <subcellularLocation>
        <location evidence="1">Membrane</location>
        <topology evidence="1">Multi-pass membrane protein</topology>
    </subcellularLocation>
</comment>
<dbReference type="RefSeq" id="WP_160752263.1">
    <property type="nucleotide sequence ID" value="NZ_WTYA01000002.1"/>
</dbReference>
<feature type="transmembrane region" description="Helical" evidence="5">
    <location>
        <begin position="163"/>
        <end position="187"/>
    </location>
</feature>
<name>A0A845AGM6_9SPHN</name>
<dbReference type="InterPro" id="IPR051533">
    <property type="entry name" value="WaaL-like"/>
</dbReference>
<dbReference type="PANTHER" id="PTHR37422:SF13">
    <property type="entry name" value="LIPOPOLYSACCHARIDE BIOSYNTHESIS PROTEIN PA4999-RELATED"/>
    <property type="match status" value="1"/>
</dbReference>
<feature type="domain" description="O-antigen ligase-related" evidence="6">
    <location>
        <begin position="244"/>
        <end position="392"/>
    </location>
</feature>
<feature type="transmembrane region" description="Helical" evidence="5">
    <location>
        <begin position="416"/>
        <end position="433"/>
    </location>
</feature>
<feature type="transmembrane region" description="Helical" evidence="5">
    <location>
        <begin position="21"/>
        <end position="40"/>
    </location>
</feature>
<proteinExistence type="predicted"/>
<evidence type="ECO:0000313" key="7">
    <source>
        <dbReference type="EMBL" id="MXP27975.1"/>
    </source>
</evidence>
<dbReference type="Pfam" id="PF04932">
    <property type="entry name" value="Wzy_C"/>
    <property type="match status" value="1"/>
</dbReference>
<dbReference type="EMBL" id="WTYA01000002">
    <property type="protein sequence ID" value="MXP27975.1"/>
    <property type="molecule type" value="Genomic_DNA"/>
</dbReference>
<keyword evidence="2 5" id="KW-0812">Transmembrane</keyword>
<feature type="transmembrane region" description="Helical" evidence="5">
    <location>
        <begin position="289"/>
        <end position="309"/>
    </location>
</feature>